<evidence type="ECO:0000259" key="7">
    <source>
        <dbReference type="PROSITE" id="PS50888"/>
    </source>
</evidence>
<evidence type="ECO:0000256" key="1">
    <source>
        <dbReference type="ARBA" id="ARBA00004123"/>
    </source>
</evidence>
<evidence type="ECO:0000256" key="2">
    <source>
        <dbReference type="ARBA" id="ARBA00023015"/>
    </source>
</evidence>
<protein>
    <recommendedName>
        <fullName evidence="7">BHLH domain-containing protein</fullName>
    </recommendedName>
</protein>
<dbReference type="PANTHER" id="PTHR45855">
    <property type="entry name" value="TRANSCRIPTION FACTOR PIF1-RELATED"/>
    <property type="match status" value="1"/>
</dbReference>
<dbReference type="GO" id="GO:0005634">
    <property type="term" value="C:nucleus"/>
    <property type="evidence" value="ECO:0007669"/>
    <property type="project" value="UniProtKB-SubCell"/>
</dbReference>
<evidence type="ECO:0000313" key="9">
    <source>
        <dbReference type="Proteomes" id="UP000306102"/>
    </source>
</evidence>
<comment type="subcellular location">
    <subcellularLocation>
        <location evidence="1">Nucleus</location>
    </subcellularLocation>
</comment>
<dbReference type="FunFam" id="4.10.280.10:FF:000004">
    <property type="entry name" value="Basic helix-loop-helix transcription factor"/>
    <property type="match status" value="1"/>
</dbReference>
<dbReference type="PROSITE" id="PS50888">
    <property type="entry name" value="BHLH"/>
    <property type="match status" value="1"/>
</dbReference>
<feature type="domain" description="BHLH" evidence="7">
    <location>
        <begin position="271"/>
        <end position="320"/>
    </location>
</feature>
<feature type="region of interest" description="Disordered" evidence="6">
    <location>
        <begin position="226"/>
        <end position="284"/>
    </location>
</feature>
<dbReference type="InterPro" id="IPR047265">
    <property type="entry name" value="PIF1-like_bHLH"/>
</dbReference>
<evidence type="ECO:0000256" key="4">
    <source>
        <dbReference type="ARBA" id="ARBA00023163"/>
    </source>
</evidence>
<evidence type="ECO:0000256" key="3">
    <source>
        <dbReference type="ARBA" id="ARBA00023125"/>
    </source>
</evidence>
<evidence type="ECO:0000256" key="5">
    <source>
        <dbReference type="ARBA" id="ARBA00023242"/>
    </source>
</evidence>
<dbReference type="Gene3D" id="4.10.280.10">
    <property type="entry name" value="Helix-loop-helix DNA-binding domain"/>
    <property type="match status" value="1"/>
</dbReference>
<dbReference type="PANTHER" id="PTHR45855:SF12">
    <property type="entry name" value="TRANSCRIPTION FACTOR PIF7-LIKE ISOFORM X1"/>
    <property type="match status" value="1"/>
</dbReference>
<keyword evidence="2" id="KW-0805">Transcription regulation</keyword>
<dbReference type="SMR" id="A0A4S4DVZ0"/>
<reference evidence="8 9" key="1">
    <citation type="journal article" date="2018" name="Proc. Natl. Acad. Sci. U.S.A.">
        <title>Draft genome sequence of Camellia sinensis var. sinensis provides insights into the evolution of the tea genome and tea quality.</title>
        <authorList>
            <person name="Wei C."/>
            <person name="Yang H."/>
            <person name="Wang S."/>
            <person name="Zhao J."/>
            <person name="Liu C."/>
            <person name="Gao L."/>
            <person name="Xia E."/>
            <person name="Lu Y."/>
            <person name="Tai Y."/>
            <person name="She G."/>
            <person name="Sun J."/>
            <person name="Cao H."/>
            <person name="Tong W."/>
            <person name="Gao Q."/>
            <person name="Li Y."/>
            <person name="Deng W."/>
            <person name="Jiang X."/>
            <person name="Wang W."/>
            <person name="Chen Q."/>
            <person name="Zhang S."/>
            <person name="Li H."/>
            <person name="Wu J."/>
            <person name="Wang P."/>
            <person name="Li P."/>
            <person name="Shi C."/>
            <person name="Zheng F."/>
            <person name="Jian J."/>
            <person name="Huang B."/>
            <person name="Shan D."/>
            <person name="Shi M."/>
            <person name="Fang C."/>
            <person name="Yue Y."/>
            <person name="Li F."/>
            <person name="Li D."/>
            <person name="Wei S."/>
            <person name="Han B."/>
            <person name="Jiang C."/>
            <person name="Yin Y."/>
            <person name="Xia T."/>
            <person name="Zhang Z."/>
            <person name="Bennetzen J.L."/>
            <person name="Zhao S."/>
            <person name="Wan X."/>
        </authorList>
    </citation>
    <scope>NUCLEOTIDE SEQUENCE [LARGE SCALE GENOMIC DNA]</scope>
    <source>
        <strain evidence="9">cv. Shuchazao</strain>
        <tissue evidence="8">Leaf</tissue>
    </source>
</reference>
<dbReference type="AlphaFoldDB" id="A0A4S4DVZ0"/>
<dbReference type="GO" id="GO:0046983">
    <property type="term" value="F:protein dimerization activity"/>
    <property type="evidence" value="ECO:0007669"/>
    <property type="project" value="InterPro"/>
</dbReference>
<gene>
    <name evidence="8" type="ORF">TEA_010408</name>
</gene>
<dbReference type="CDD" id="cd11445">
    <property type="entry name" value="bHLH_AtPIF_like"/>
    <property type="match status" value="1"/>
</dbReference>
<keyword evidence="3" id="KW-0238">DNA-binding</keyword>
<evidence type="ECO:0000313" key="8">
    <source>
        <dbReference type="EMBL" id="THG07501.1"/>
    </source>
</evidence>
<dbReference type="InterPro" id="IPR011598">
    <property type="entry name" value="bHLH_dom"/>
</dbReference>
<proteinExistence type="predicted"/>
<dbReference type="Proteomes" id="UP000306102">
    <property type="component" value="Unassembled WGS sequence"/>
</dbReference>
<keyword evidence="9" id="KW-1185">Reference proteome</keyword>
<evidence type="ECO:0000256" key="6">
    <source>
        <dbReference type="SAM" id="MobiDB-lite"/>
    </source>
</evidence>
<comment type="caution">
    <text evidence="8">The sequence shown here is derived from an EMBL/GenBank/DDBJ whole genome shotgun (WGS) entry which is preliminary data.</text>
</comment>
<dbReference type="SMART" id="SM00353">
    <property type="entry name" value="HLH"/>
    <property type="match status" value="1"/>
</dbReference>
<dbReference type="Pfam" id="PF00010">
    <property type="entry name" value="HLH"/>
    <property type="match status" value="1"/>
</dbReference>
<name>A0A4S4DVZ0_CAMSN</name>
<dbReference type="STRING" id="542762.A0A4S4DVZ0"/>
<dbReference type="SUPFAM" id="SSF47459">
    <property type="entry name" value="HLH, helix-loop-helix DNA-binding domain"/>
    <property type="match status" value="1"/>
</dbReference>
<dbReference type="GO" id="GO:0003677">
    <property type="term" value="F:DNA binding"/>
    <property type="evidence" value="ECO:0007669"/>
    <property type="project" value="UniProtKB-KW"/>
</dbReference>
<sequence length="479" mass="53011">MKGIMNQCIVHNWNPRHQRQEQVEGEEEKTSSHVHSHLHNLTTPHIVPIVLSSSTSHKYVVAFLDIFADRAPTLQNKSRIRVRHTVHKFRSNFEVTELTWENGQLAMHGLGGLLPTAPTKPTWGRTGDTLESIVHLAACHQQNLNLLPPHDHLHHHNPAPNRTTSSAKKCAETVGHMPMSPGFSKKRMWSESEKKFASGIQDDRSACASATIFKDSGTTMMTWASFESPPQSLKTKTTDEDSACNGESENQDEEREMKGETGRSHSTRRCRAAAVHNQSERRRRDRINQKMKALQKLVPNASKTDKASMLDEVIAYLKQLQAQVQMMSSARNMPQQMMMPLGMQQHIHMSLLARMGLGVGLGLGMGPMGMLDMSTVARPQSLSPLLHPGTVAAAVTAGPTFVPPPFVLPPMMPSHTQAQATSDAAINNSVPFNNPYCAFLAQSMNMDLYNKMAAIYHQQVNQTTQPTSKPLPSSHVQGG</sequence>
<dbReference type="InterPro" id="IPR031066">
    <property type="entry name" value="bHLH_ALC-like_plant"/>
</dbReference>
<dbReference type="InterPro" id="IPR036638">
    <property type="entry name" value="HLH_DNA-bd_sf"/>
</dbReference>
<accession>A0A4S4DVZ0</accession>
<dbReference type="EMBL" id="SDRB02009956">
    <property type="protein sequence ID" value="THG07501.1"/>
    <property type="molecule type" value="Genomic_DNA"/>
</dbReference>
<keyword evidence="4" id="KW-0804">Transcription</keyword>
<keyword evidence="5" id="KW-0539">Nucleus</keyword>
<organism evidence="8 9">
    <name type="scientific">Camellia sinensis var. sinensis</name>
    <name type="common">China tea</name>
    <dbReference type="NCBI Taxonomy" id="542762"/>
    <lineage>
        <taxon>Eukaryota</taxon>
        <taxon>Viridiplantae</taxon>
        <taxon>Streptophyta</taxon>
        <taxon>Embryophyta</taxon>
        <taxon>Tracheophyta</taxon>
        <taxon>Spermatophyta</taxon>
        <taxon>Magnoliopsida</taxon>
        <taxon>eudicotyledons</taxon>
        <taxon>Gunneridae</taxon>
        <taxon>Pentapetalae</taxon>
        <taxon>asterids</taxon>
        <taxon>Ericales</taxon>
        <taxon>Theaceae</taxon>
        <taxon>Camellia</taxon>
    </lineage>
</organism>